<evidence type="ECO:0000256" key="10">
    <source>
        <dbReference type="ARBA" id="ARBA00022777"/>
    </source>
</evidence>
<dbReference type="InterPro" id="IPR017441">
    <property type="entry name" value="Protein_kinase_ATP_BS"/>
</dbReference>
<dbReference type="InterPro" id="IPR011009">
    <property type="entry name" value="Kinase-like_dom_sf"/>
</dbReference>
<evidence type="ECO:0000256" key="15">
    <source>
        <dbReference type="PROSITE-ProRule" id="PRU10141"/>
    </source>
</evidence>
<comment type="similarity">
    <text evidence="2">Belongs to the protein kinase superfamily. AGC Ser/Thr protein kinase family. PKC subfamily.</text>
</comment>
<dbReference type="InterPro" id="IPR017452">
    <property type="entry name" value="GPCR_Rhodpsn_7TM"/>
</dbReference>
<keyword evidence="5" id="KW-0597">Phosphoprotein</keyword>
<comment type="similarity">
    <text evidence="16">Belongs to the G-protein coupled receptor 1 family.</text>
</comment>
<evidence type="ECO:0000256" key="3">
    <source>
        <dbReference type="ARBA" id="ARBA00012429"/>
    </source>
</evidence>
<dbReference type="Pfam" id="PF00069">
    <property type="entry name" value="Pkinase"/>
    <property type="match status" value="1"/>
</dbReference>
<feature type="domain" description="Phorbol-ester/DAG-type" evidence="19">
    <location>
        <begin position="666"/>
        <end position="716"/>
    </location>
</feature>
<dbReference type="Proteomes" id="UP000663828">
    <property type="component" value="Unassembled WGS sequence"/>
</dbReference>
<dbReference type="PROSITE" id="PS50011">
    <property type="entry name" value="PROTEIN_KINASE_DOM"/>
    <property type="match status" value="1"/>
</dbReference>
<feature type="domain" description="Phorbol-ester/DAG-type" evidence="19">
    <location>
        <begin position="729"/>
        <end position="778"/>
    </location>
</feature>
<gene>
    <name evidence="21" type="ORF">XAT740_LOCUS4103</name>
</gene>
<evidence type="ECO:0000256" key="12">
    <source>
        <dbReference type="ARBA" id="ARBA00022840"/>
    </source>
</evidence>
<proteinExistence type="inferred from homology"/>
<dbReference type="Pfam" id="PF00130">
    <property type="entry name" value="C1_1"/>
    <property type="match status" value="2"/>
</dbReference>
<reference evidence="21" key="1">
    <citation type="submission" date="2021-02" db="EMBL/GenBank/DDBJ databases">
        <authorList>
            <person name="Nowell W R."/>
        </authorList>
    </citation>
    <scope>NUCLEOTIDE SEQUENCE</scope>
</reference>
<evidence type="ECO:0000256" key="1">
    <source>
        <dbReference type="ARBA" id="ARBA00004370"/>
    </source>
</evidence>
<dbReference type="CDD" id="cd00637">
    <property type="entry name" value="7tm_classA_rhodopsin-like"/>
    <property type="match status" value="1"/>
</dbReference>
<keyword evidence="4" id="KW-0723">Serine/threonine-protein kinase</keyword>
<dbReference type="SUPFAM" id="SSF57889">
    <property type="entry name" value="Cysteine-rich domain"/>
    <property type="match status" value="2"/>
</dbReference>
<dbReference type="SMART" id="SM00109">
    <property type="entry name" value="C1"/>
    <property type="match status" value="2"/>
</dbReference>
<evidence type="ECO:0000313" key="21">
    <source>
        <dbReference type="EMBL" id="CAF0823911.1"/>
    </source>
</evidence>
<dbReference type="Gene3D" id="1.20.1070.10">
    <property type="entry name" value="Rhodopsin 7-helix transmembrane proteins"/>
    <property type="match status" value="1"/>
</dbReference>
<evidence type="ECO:0000256" key="14">
    <source>
        <dbReference type="ARBA" id="ARBA00023136"/>
    </source>
</evidence>
<feature type="transmembrane region" description="Helical" evidence="17">
    <location>
        <begin position="82"/>
        <end position="102"/>
    </location>
</feature>
<evidence type="ECO:0000256" key="13">
    <source>
        <dbReference type="ARBA" id="ARBA00022989"/>
    </source>
</evidence>
<keyword evidence="10" id="KW-0418">Kinase</keyword>
<feature type="transmembrane region" description="Helical" evidence="17">
    <location>
        <begin position="12"/>
        <end position="32"/>
    </location>
</feature>
<dbReference type="GO" id="GO:0004697">
    <property type="term" value="F:diacylglycerol-dependent serine/threonine kinase activity"/>
    <property type="evidence" value="ECO:0007669"/>
    <property type="project" value="UniProtKB-EC"/>
</dbReference>
<keyword evidence="13 17" id="KW-1133">Transmembrane helix</keyword>
<feature type="domain" description="Protein kinase" evidence="18">
    <location>
        <begin position="847"/>
        <end position="1105"/>
    </location>
</feature>
<dbReference type="InterPro" id="IPR000719">
    <property type="entry name" value="Prot_kinase_dom"/>
</dbReference>
<dbReference type="InterPro" id="IPR020454">
    <property type="entry name" value="DAG/PE-bd"/>
</dbReference>
<evidence type="ECO:0000259" key="20">
    <source>
        <dbReference type="PROSITE" id="PS50262"/>
    </source>
</evidence>
<keyword evidence="16" id="KW-0807">Transducer</keyword>
<evidence type="ECO:0000256" key="8">
    <source>
        <dbReference type="ARBA" id="ARBA00022723"/>
    </source>
</evidence>
<dbReference type="SMART" id="SM00220">
    <property type="entry name" value="S_TKc"/>
    <property type="match status" value="1"/>
</dbReference>
<keyword evidence="6" id="KW-0808">Transferase</keyword>
<dbReference type="GO" id="GO:0046872">
    <property type="term" value="F:metal ion binding"/>
    <property type="evidence" value="ECO:0007669"/>
    <property type="project" value="UniProtKB-KW"/>
</dbReference>
<accession>A0A813UIL6</accession>
<keyword evidence="16" id="KW-0675">Receptor</keyword>
<feature type="binding site" evidence="15">
    <location>
        <position position="874"/>
    </location>
    <ligand>
        <name>ATP</name>
        <dbReference type="ChEBI" id="CHEBI:30616"/>
    </ligand>
</feature>
<keyword evidence="22" id="KW-1185">Reference proteome</keyword>
<dbReference type="PROSITE" id="PS00107">
    <property type="entry name" value="PROTEIN_KINASE_ATP"/>
    <property type="match status" value="1"/>
</dbReference>
<dbReference type="PROSITE" id="PS50081">
    <property type="entry name" value="ZF_DAG_PE_2"/>
    <property type="match status" value="2"/>
</dbReference>
<dbReference type="GO" id="GO:0004930">
    <property type="term" value="F:G protein-coupled receptor activity"/>
    <property type="evidence" value="ECO:0007669"/>
    <property type="project" value="UniProtKB-KW"/>
</dbReference>
<dbReference type="AlphaFoldDB" id="A0A813UIL6"/>
<evidence type="ECO:0000256" key="17">
    <source>
        <dbReference type="SAM" id="Phobius"/>
    </source>
</evidence>
<dbReference type="PROSITE" id="PS00237">
    <property type="entry name" value="G_PROTEIN_RECEP_F1_1"/>
    <property type="match status" value="1"/>
</dbReference>
<dbReference type="InterPro" id="IPR046349">
    <property type="entry name" value="C1-like_sf"/>
</dbReference>
<protein>
    <recommendedName>
        <fullName evidence="3">protein kinase C</fullName>
        <ecNumber evidence="3">2.7.11.13</ecNumber>
    </recommendedName>
</protein>
<dbReference type="SUPFAM" id="SSF56112">
    <property type="entry name" value="Protein kinase-like (PK-like)"/>
    <property type="match status" value="1"/>
</dbReference>
<comment type="caution">
    <text evidence="21">The sequence shown here is derived from an EMBL/GenBank/DDBJ whole genome shotgun (WGS) entry which is preliminary data.</text>
</comment>
<evidence type="ECO:0000256" key="16">
    <source>
        <dbReference type="RuleBase" id="RU000688"/>
    </source>
</evidence>
<name>A0A813UIL6_ADIRI</name>
<evidence type="ECO:0000259" key="18">
    <source>
        <dbReference type="PROSITE" id="PS50011"/>
    </source>
</evidence>
<dbReference type="InterPro" id="IPR000276">
    <property type="entry name" value="GPCR_Rhodpsn"/>
</dbReference>
<dbReference type="SUPFAM" id="SSF81321">
    <property type="entry name" value="Family A G protein-coupled receptor-like"/>
    <property type="match status" value="1"/>
</dbReference>
<evidence type="ECO:0000256" key="11">
    <source>
        <dbReference type="ARBA" id="ARBA00022833"/>
    </source>
</evidence>
<feature type="transmembrane region" description="Helical" evidence="17">
    <location>
        <begin position="44"/>
        <end position="70"/>
    </location>
</feature>
<dbReference type="PRINTS" id="PR00237">
    <property type="entry name" value="GPCRRHODOPSN"/>
</dbReference>
<dbReference type="InterPro" id="IPR008271">
    <property type="entry name" value="Ser/Thr_kinase_AS"/>
</dbReference>
<keyword evidence="8" id="KW-0479">Metal-binding</keyword>
<dbReference type="InterPro" id="IPR002219">
    <property type="entry name" value="PKC_DAG/PE"/>
</dbReference>
<keyword evidence="9 15" id="KW-0547">Nucleotide-binding</keyword>
<dbReference type="Gene3D" id="1.10.510.10">
    <property type="entry name" value="Transferase(Phosphotransferase) domain 1"/>
    <property type="match status" value="1"/>
</dbReference>
<dbReference type="EMBL" id="CAJNOR010000163">
    <property type="protein sequence ID" value="CAF0823911.1"/>
    <property type="molecule type" value="Genomic_DNA"/>
</dbReference>
<keyword evidence="7 16" id="KW-0812">Transmembrane</keyword>
<dbReference type="PROSITE" id="PS00479">
    <property type="entry name" value="ZF_DAG_PE_1"/>
    <property type="match status" value="1"/>
</dbReference>
<evidence type="ECO:0000256" key="6">
    <source>
        <dbReference type="ARBA" id="ARBA00022679"/>
    </source>
</evidence>
<feature type="transmembrane region" description="Helical" evidence="17">
    <location>
        <begin position="123"/>
        <end position="143"/>
    </location>
</feature>
<dbReference type="PANTHER" id="PTHR24351">
    <property type="entry name" value="RIBOSOMAL PROTEIN S6 KINASE"/>
    <property type="match status" value="1"/>
</dbReference>
<evidence type="ECO:0000256" key="7">
    <source>
        <dbReference type="ARBA" id="ARBA00022692"/>
    </source>
</evidence>
<organism evidence="21 22">
    <name type="scientific">Adineta ricciae</name>
    <name type="common">Rotifer</name>
    <dbReference type="NCBI Taxonomy" id="249248"/>
    <lineage>
        <taxon>Eukaryota</taxon>
        <taxon>Metazoa</taxon>
        <taxon>Spiralia</taxon>
        <taxon>Gnathifera</taxon>
        <taxon>Rotifera</taxon>
        <taxon>Eurotatoria</taxon>
        <taxon>Bdelloidea</taxon>
        <taxon>Adinetida</taxon>
        <taxon>Adinetidae</taxon>
        <taxon>Adineta</taxon>
    </lineage>
</organism>
<keyword evidence="16" id="KW-0297">G-protein coupled receptor</keyword>
<dbReference type="Gene3D" id="3.30.60.20">
    <property type="match status" value="2"/>
</dbReference>
<keyword evidence="12 15" id="KW-0067">ATP-binding</keyword>
<dbReference type="PROSITE" id="PS50262">
    <property type="entry name" value="G_PROTEIN_RECEP_F1_2"/>
    <property type="match status" value="1"/>
</dbReference>
<evidence type="ECO:0000259" key="19">
    <source>
        <dbReference type="PROSITE" id="PS50081"/>
    </source>
</evidence>
<feature type="transmembrane region" description="Helical" evidence="17">
    <location>
        <begin position="240"/>
        <end position="260"/>
    </location>
</feature>
<keyword evidence="11" id="KW-0862">Zinc</keyword>
<dbReference type="EC" id="2.7.11.13" evidence="3"/>
<sequence length="1169" mass="135401">MMSTLTNIGLMIYFALVAFIGTLGNGIILLAYGNRWNSSKSTSVIFILVLACVDLWTCLVVVPSIAIMEYREFEVPTPLCRFYSFSKILIIISSLIMSFIALDRFLNIAVPHYRLLNPRRVKLLLTLFILIGIAMGLLTALAFSSSPQGEIYLANYTEFFIDQSYYLKNESREITITYEQRNSSAFNLTSLLYEQLGIPSNVTIANLNLTYLSTHESCFADTTIISEPIREILRHISNKFFFISIGIVTILYTITLLLALHRQNPRIRALKKSLHVLNKFDAYPNSPQQATMNSHLPKPRADSILSTYSQLNTSIKKKCLSTNETQQFEMASFISNDDFDEQNLSNKPKTDHQISVPEDLESSIEKFPNMKQVSFQVAHSDEALTNNDNQPLSSLSNSFDIDLDKKTDTYYKFPCPCSTTRQLLIKFHFAQPTLDINQWFCCVKKSSASSVSSNDQQSSIISPTEDEISNILSPMSPSHQQPSISNSEILKRQLHRHRIKQICANMDVCLAISQNLQAFLRIYILNFQVHNKQPANLSEIKTQVELKEKHRAIEDHTEKPARIKFPMYNEKEQCIQFDAGLMHKIKRQIIIRIHLNGVIYTYESDLDVLRKLADGHRHRFCFTQKAQAEMIIKYKDPSGRTITDVYADRLSSRYAERRQRVYKHFGHEFVPKIFKLPTFCAVCNDFLWGFASQGYKCQRCDCVVHKQCYNRFACPCEGKKYAELNINAEHHFEQQPFSIKPSFCDHCGSFIRPGHGQKCSHCTMNVHRRCIPKVGNYCGCEQNVLALYDKWKETHEYDPDKYQYNDLYTIYSNFDQDGPENNVENAIERLSKDYHPNITSGFDIKHFRLVRSLGQGMNGSVYLVQYGRNYYAMKVLRKNAVLEGQDLTYVMLERDILIQSRSNPFIIQLIYAFQNAERLFFVMEVAKAGNFYRLLLKQSPRPFRYERIVFHSGEVACALQFLHSKRIAYRDLKPENVLVMEDGHIKLGDFGLCRRDIDQYPKATTFCGTQEYIAYEIYKHCEYDENVDWWSLGIFIYELFTFVTPFYDEDDFQIEENVLHKEIFYPETMPRDAKRLISGLLERDPRIRLGNRRSPHGLLNQQPFFRAPYTLENIEKQSVRPPWVPSSLTSFDPNGEEPHLSEIEQKDKLLLLSTPNDTFRGFSYISTNN</sequence>
<comment type="subcellular location">
    <subcellularLocation>
        <location evidence="1">Membrane</location>
    </subcellularLocation>
</comment>
<keyword evidence="14 17" id="KW-0472">Membrane</keyword>
<dbReference type="GO" id="GO:0005524">
    <property type="term" value="F:ATP binding"/>
    <property type="evidence" value="ECO:0007669"/>
    <property type="project" value="UniProtKB-UniRule"/>
</dbReference>
<evidence type="ECO:0000256" key="9">
    <source>
        <dbReference type="ARBA" id="ARBA00022741"/>
    </source>
</evidence>
<evidence type="ECO:0000313" key="22">
    <source>
        <dbReference type="Proteomes" id="UP000663828"/>
    </source>
</evidence>
<dbReference type="PROSITE" id="PS00108">
    <property type="entry name" value="PROTEIN_KINASE_ST"/>
    <property type="match status" value="1"/>
</dbReference>
<dbReference type="Pfam" id="PF00001">
    <property type="entry name" value="7tm_1"/>
    <property type="match status" value="1"/>
</dbReference>
<dbReference type="GO" id="GO:0016020">
    <property type="term" value="C:membrane"/>
    <property type="evidence" value="ECO:0007669"/>
    <property type="project" value="UniProtKB-SubCell"/>
</dbReference>
<dbReference type="Gene3D" id="3.30.200.20">
    <property type="entry name" value="Phosphorylase Kinase, domain 1"/>
    <property type="match status" value="1"/>
</dbReference>
<evidence type="ECO:0000256" key="4">
    <source>
        <dbReference type="ARBA" id="ARBA00022527"/>
    </source>
</evidence>
<dbReference type="PRINTS" id="PR00008">
    <property type="entry name" value="DAGPEDOMAIN"/>
</dbReference>
<evidence type="ECO:0000256" key="2">
    <source>
        <dbReference type="ARBA" id="ARBA00005490"/>
    </source>
</evidence>
<evidence type="ECO:0000256" key="5">
    <source>
        <dbReference type="ARBA" id="ARBA00022553"/>
    </source>
</evidence>
<feature type="domain" description="G-protein coupled receptors family 1 profile" evidence="20">
    <location>
        <begin position="24"/>
        <end position="141"/>
    </location>
</feature>